<dbReference type="SUPFAM" id="SSF51735">
    <property type="entry name" value="NAD(P)-binding Rossmann-fold domains"/>
    <property type="match status" value="1"/>
</dbReference>
<organism evidence="14">
    <name type="scientific">Paramoeba aestuarina</name>
    <dbReference type="NCBI Taxonomy" id="180227"/>
    <lineage>
        <taxon>Eukaryota</taxon>
        <taxon>Amoebozoa</taxon>
        <taxon>Discosea</taxon>
        <taxon>Flabellinia</taxon>
        <taxon>Dactylopodida</taxon>
        <taxon>Paramoebidae</taxon>
        <taxon>Paramoeba</taxon>
    </lineage>
</organism>
<dbReference type="NCBIfam" id="NF000942">
    <property type="entry name" value="PRK00094.1-4"/>
    <property type="match status" value="1"/>
</dbReference>
<dbReference type="InterPro" id="IPR008927">
    <property type="entry name" value="6-PGluconate_DH-like_C_sf"/>
</dbReference>
<gene>
    <name evidence="14" type="ORF">NAES01612_LOCUS21945</name>
</gene>
<comment type="subcellular location">
    <subcellularLocation>
        <location evidence="5">Glycosome</location>
    </subcellularLocation>
</comment>
<dbReference type="PROSITE" id="PS00957">
    <property type="entry name" value="NAD_G3PDH"/>
    <property type="match status" value="1"/>
</dbReference>
<feature type="domain" description="Glycerol-3-phosphate dehydrogenase NAD-dependent N-terminal" evidence="12">
    <location>
        <begin position="8"/>
        <end position="164"/>
    </location>
</feature>
<dbReference type="InterPro" id="IPR006109">
    <property type="entry name" value="G3P_DH_NAD-dep_C"/>
</dbReference>
<name>A0A7S4UAW0_9EUKA</name>
<evidence type="ECO:0000313" key="14">
    <source>
        <dbReference type="EMBL" id="CAE2330517.1"/>
    </source>
</evidence>
<dbReference type="Pfam" id="PF01210">
    <property type="entry name" value="NAD_Gly3P_dh_N"/>
    <property type="match status" value="1"/>
</dbReference>
<dbReference type="SUPFAM" id="SSF48179">
    <property type="entry name" value="6-phosphogluconate dehydrogenase C-terminal domain-like"/>
    <property type="match status" value="1"/>
</dbReference>
<evidence type="ECO:0000256" key="4">
    <source>
        <dbReference type="ARBA" id="ARBA00048683"/>
    </source>
</evidence>
<dbReference type="GO" id="GO:0141152">
    <property type="term" value="F:glycerol-3-phosphate dehydrogenase (NAD+) activity"/>
    <property type="evidence" value="ECO:0007669"/>
    <property type="project" value="UniProtKB-UniRule"/>
</dbReference>
<dbReference type="GO" id="GO:0051287">
    <property type="term" value="F:NAD binding"/>
    <property type="evidence" value="ECO:0007669"/>
    <property type="project" value="UniProtKB-UniRule"/>
</dbReference>
<evidence type="ECO:0000256" key="1">
    <source>
        <dbReference type="ARBA" id="ARBA00011009"/>
    </source>
</evidence>
<evidence type="ECO:0000259" key="13">
    <source>
        <dbReference type="Pfam" id="PF07479"/>
    </source>
</evidence>
<dbReference type="GO" id="GO:0005829">
    <property type="term" value="C:cytosol"/>
    <property type="evidence" value="ECO:0007669"/>
    <property type="project" value="TreeGrafter"/>
</dbReference>
<comment type="catalytic activity">
    <reaction evidence="4 11">
        <text>sn-glycerol 3-phosphate + NAD(+) = dihydroxyacetone phosphate + NADH + H(+)</text>
        <dbReference type="Rhea" id="RHEA:11092"/>
        <dbReference type="ChEBI" id="CHEBI:15378"/>
        <dbReference type="ChEBI" id="CHEBI:57540"/>
        <dbReference type="ChEBI" id="CHEBI:57597"/>
        <dbReference type="ChEBI" id="CHEBI:57642"/>
        <dbReference type="ChEBI" id="CHEBI:57945"/>
        <dbReference type="EC" id="1.1.1.8"/>
    </reaction>
</comment>
<dbReference type="GO" id="GO:0005975">
    <property type="term" value="P:carbohydrate metabolic process"/>
    <property type="evidence" value="ECO:0007669"/>
    <property type="project" value="InterPro"/>
</dbReference>
<proteinExistence type="inferred from homology"/>
<feature type="binding site" evidence="9">
    <location>
        <position position="144"/>
    </location>
    <ligand>
        <name>NAD(+)</name>
        <dbReference type="ChEBI" id="CHEBI:57540"/>
    </ligand>
</feature>
<protein>
    <recommendedName>
        <fullName evidence="11">Glycerol-3-phosphate dehydrogenase [NAD(+)]</fullName>
        <ecNumber evidence="11">1.1.1.8</ecNumber>
    </recommendedName>
</protein>
<comment type="similarity">
    <text evidence="1 10">Belongs to the NAD-dependent glycerol-3-phosphate dehydrogenase family.</text>
</comment>
<evidence type="ECO:0000256" key="7">
    <source>
        <dbReference type="PIRSR" id="PIRSR000114-1"/>
    </source>
</evidence>
<dbReference type="EC" id="1.1.1.8" evidence="11"/>
<reference evidence="14" key="1">
    <citation type="submission" date="2021-01" db="EMBL/GenBank/DDBJ databases">
        <authorList>
            <person name="Corre E."/>
            <person name="Pelletier E."/>
            <person name="Niang G."/>
            <person name="Scheremetjew M."/>
            <person name="Finn R."/>
            <person name="Kale V."/>
            <person name="Holt S."/>
            <person name="Cochrane G."/>
            <person name="Meng A."/>
            <person name="Brown T."/>
            <person name="Cohen L."/>
        </authorList>
    </citation>
    <scope>NUCLEOTIDE SEQUENCE</scope>
    <source>
        <strain evidence="14">SoJaBio B1-5/56/2</strain>
    </source>
</reference>
<dbReference type="PANTHER" id="PTHR11728:SF1">
    <property type="entry name" value="GLYCEROL-3-PHOSPHATE DEHYDROGENASE [NAD(+)] 2, CHLOROPLASTIC"/>
    <property type="match status" value="1"/>
</dbReference>
<evidence type="ECO:0000256" key="3">
    <source>
        <dbReference type="ARBA" id="ARBA00023027"/>
    </source>
</evidence>
<dbReference type="Pfam" id="PF07479">
    <property type="entry name" value="NAD_Gly3P_dh_C"/>
    <property type="match status" value="1"/>
</dbReference>
<evidence type="ECO:0000256" key="9">
    <source>
        <dbReference type="PIRSR" id="PIRSR000114-3"/>
    </source>
</evidence>
<feature type="active site" description="Proton acceptor" evidence="7">
    <location>
        <position position="195"/>
    </location>
</feature>
<evidence type="ECO:0000259" key="12">
    <source>
        <dbReference type="Pfam" id="PF01210"/>
    </source>
</evidence>
<dbReference type="EMBL" id="HBKR01033453">
    <property type="protein sequence ID" value="CAE2330517.1"/>
    <property type="molecule type" value="Transcribed_RNA"/>
</dbReference>
<feature type="binding site" evidence="8">
    <location>
        <begin position="259"/>
        <end position="260"/>
    </location>
    <ligand>
        <name>substrate</name>
    </ligand>
</feature>
<dbReference type="PANTHER" id="PTHR11728">
    <property type="entry name" value="GLYCEROL-3-PHOSPHATE DEHYDROGENASE"/>
    <property type="match status" value="1"/>
</dbReference>
<dbReference type="GO" id="GO:0046168">
    <property type="term" value="P:glycerol-3-phosphate catabolic process"/>
    <property type="evidence" value="ECO:0007669"/>
    <property type="project" value="UniProtKB-UniRule"/>
</dbReference>
<feature type="binding site" evidence="9">
    <location>
        <position position="259"/>
    </location>
    <ligand>
        <name>NAD(+)</name>
        <dbReference type="ChEBI" id="CHEBI:57540"/>
    </ligand>
</feature>
<dbReference type="InterPro" id="IPR011128">
    <property type="entry name" value="G3P_DH_NAD-dep_N"/>
</dbReference>
<dbReference type="Gene3D" id="3.40.50.720">
    <property type="entry name" value="NAD(P)-binding Rossmann-like Domain"/>
    <property type="match status" value="1"/>
</dbReference>
<dbReference type="Gene3D" id="1.10.1040.10">
    <property type="entry name" value="N-(1-d-carboxylethyl)-l-norvaline Dehydrogenase, domain 2"/>
    <property type="match status" value="1"/>
</dbReference>
<dbReference type="PIRSF" id="PIRSF000114">
    <property type="entry name" value="Glycerol-3-P_dh"/>
    <property type="match status" value="1"/>
</dbReference>
<dbReference type="FunFam" id="1.10.1040.10:FF:000001">
    <property type="entry name" value="Glycerol-3-phosphate dehydrogenase [NAD(P)+]"/>
    <property type="match status" value="1"/>
</dbReference>
<sequence>MANNEKKNVCVFGAGSFGTAMGFALAYNGHNVRLLCRTQEAADSINVNHRNLKYVKDYELPDNMVGCYNIEEALADVDLIVHAVPMQGSFDYLVERKKHIPDHVPIVSVSKGIHSEKLILMNEVFEEALGKDHPTAYLSGPSFAKEIMQKMVTSVVVASTNPEIAELVQNCFKSSFFRVYVTDDVVGVELGGALKNVFAIGAGMLAGLGFGMNSIAALVTRGCHELRQLVIKVGGRPETLSGLSGIGDLMLTCFGSSSRNRTVGVRLGQGETLQHILDTSLEVAEGVPTTSAALKLLKKHELTLPLMTAIAAVLHGELKPQDALAKMMALPAGHEESHTTELIL</sequence>
<dbReference type="NCBIfam" id="NF000940">
    <property type="entry name" value="PRK00094.1-2"/>
    <property type="match status" value="1"/>
</dbReference>
<keyword evidence="2 10" id="KW-0560">Oxidoreductase</keyword>
<feature type="domain" description="Glycerol-3-phosphate dehydrogenase NAD-dependent C-terminal" evidence="13">
    <location>
        <begin position="184"/>
        <end position="324"/>
    </location>
</feature>
<evidence type="ECO:0000256" key="11">
    <source>
        <dbReference type="RuleBase" id="RU361243"/>
    </source>
</evidence>
<dbReference type="AlphaFoldDB" id="A0A7S4UAW0"/>
<dbReference type="InterPro" id="IPR036291">
    <property type="entry name" value="NAD(P)-bd_dom_sf"/>
</dbReference>
<dbReference type="FunFam" id="3.40.50.720:FF:000019">
    <property type="entry name" value="Glycerol-3-phosphate dehydrogenase [NAD(P)+]"/>
    <property type="match status" value="1"/>
</dbReference>
<evidence type="ECO:0000256" key="5">
    <source>
        <dbReference type="ARBA" id="ARBA00060503"/>
    </source>
</evidence>
<accession>A0A7S4UAW0</accession>
<feature type="binding site" evidence="8">
    <location>
        <position position="111"/>
    </location>
    <ligand>
        <name>substrate</name>
    </ligand>
</feature>
<feature type="binding site" evidence="9">
    <location>
        <begin position="13"/>
        <end position="18"/>
    </location>
    <ligand>
        <name>NAD(+)</name>
        <dbReference type="ChEBI" id="CHEBI:57540"/>
    </ligand>
</feature>
<evidence type="ECO:0000256" key="10">
    <source>
        <dbReference type="RuleBase" id="RU000437"/>
    </source>
</evidence>
<evidence type="ECO:0000256" key="8">
    <source>
        <dbReference type="PIRSR" id="PIRSR000114-2"/>
    </source>
</evidence>
<dbReference type="GO" id="GO:0020015">
    <property type="term" value="C:glycosome"/>
    <property type="evidence" value="ECO:0007669"/>
    <property type="project" value="UniProtKB-SubCell"/>
</dbReference>
<dbReference type="PRINTS" id="PR00077">
    <property type="entry name" value="GPDHDRGNASE"/>
</dbReference>
<evidence type="ECO:0000256" key="2">
    <source>
        <dbReference type="ARBA" id="ARBA00023002"/>
    </source>
</evidence>
<keyword evidence="3 9" id="KW-0520">NAD</keyword>
<dbReference type="InterPro" id="IPR013328">
    <property type="entry name" value="6PGD_dom2"/>
</dbReference>
<keyword evidence="6" id="KW-0327">Glycosome</keyword>
<dbReference type="InterPro" id="IPR006168">
    <property type="entry name" value="G3P_DH_NAD-dep"/>
</dbReference>
<evidence type="ECO:0000256" key="6">
    <source>
        <dbReference type="ARBA" id="ARBA00084116"/>
    </source>
</evidence>
<dbReference type="HAMAP" id="MF_00394">
    <property type="entry name" value="NAD_Glyc3P_dehydrog"/>
    <property type="match status" value="1"/>
</dbReference>